<protein>
    <submittedName>
        <fullName evidence="2">Uncharacterized protein</fullName>
    </submittedName>
</protein>
<dbReference type="EMBL" id="CP045096">
    <property type="protein sequence ID" value="QFR00006.1"/>
    <property type="molecule type" value="Genomic_DNA"/>
</dbReference>
<sequence>MTEPELSKQRESAFATLVDVVREWRSAGRVTTSAGVKPAFVQATQGKNEQDYGFGTWREFVEAAAEAGHVRTERLATNHTGILLPDENLAVTTAKLEQGHKRDDSNTSLARSRFKSDVWAAFVEWHDGHRRLWDSRTSRAFVYPVDEHDEPTWVSQPDRFRAIEPVTPEAQKEWMRAWALRQPPADRAALLAALAPDAPLRSFRHVLDSRGLALEWRAELQNKVGAHVRAWADQHAVAWHDLTTPLPPERSSASSSSPTYRAANKNVRPASTSETRDARAAGGSDLERLREIVHRAIDRMSYAELADIPIRAEHLLGDL</sequence>
<evidence type="ECO:0000313" key="2">
    <source>
        <dbReference type="EMBL" id="QFR00006.1"/>
    </source>
</evidence>
<keyword evidence="3" id="KW-1185">Reference proteome</keyword>
<feature type="region of interest" description="Disordered" evidence="1">
    <location>
        <begin position="243"/>
        <end position="283"/>
    </location>
</feature>
<name>A0A5P8K9T4_9ACTN</name>
<dbReference type="RefSeq" id="WP_152171383.1">
    <property type="nucleotide sequence ID" value="NZ_CP045096.1"/>
</dbReference>
<proteinExistence type="predicted"/>
<organism evidence="2 3">
    <name type="scientific">Streptomyces phaeolivaceus</name>
    <dbReference type="NCBI Taxonomy" id="2653200"/>
    <lineage>
        <taxon>Bacteria</taxon>
        <taxon>Bacillati</taxon>
        <taxon>Actinomycetota</taxon>
        <taxon>Actinomycetes</taxon>
        <taxon>Kitasatosporales</taxon>
        <taxon>Streptomycetaceae</taxon>
        <taxon>Streptomyces</taxon>
    </lineage>
</organism>
<evidence type="ECO:0000256" key="1">
    <source>
        <dbReference type="SAM" id="MobiDB-lite"/>
    </source>
</evidence>
<evidence type="ECO:0000313" key="3">
    <source>
        <dbReference type="Proteomes" id="UP000327294"/>
    </source>
</evidence>
<feature type="compositionally biased region" description="Basic and acidic residues" evidence="1">
    <location>
        <begin position="274"/>
        <end position="283"/>
    </location>
</feature>
<dbReference type="Proteomes" id="UP000327294">
    <property type="component" value="Chromosome"/>
</dbReference>
<dbReference type="AlphaFoldDB" id="A0A5P8K9T4"/>
<dbReference type="KEGG" id="sphv:F9278_31905"/>
<reference evidence="2 3" key="1">
    <citation type="submission" date="2019-10" db="EMBL/GenBank/DDBJ databases">
        <title>Streptomyces sp. strain GY16 isolated from leaves of Broussonetia papyrifera.</title>
        <authorList>
            <person name="Mo P."/>
        </authorList>
    </citation>
    <scope>NUCLEOTIDE SEQUENCE [LARGE SCALE GENOMIC DNA]</scope>
    <source>
        <strain evidence="2 3">GY16</strain>
    </source>
</reference>
<accession>A0A5P8K9T4</accession>
<gene>
    <name evidence="2" type="ORF">F9278_31905</name>
</gene>